<organism evidence="9 10">
    <name type="scientific">Chaetoceros tenuissimus</name>
    <dbReference type="NCBI Taxonomy" id="426638"/>
    <lineage>
        <taxon>Eukaryota</taxon>
        <taxon>Sar</taxon>
        <taxon>Stramenopiles</taxon>
        <taxon>Ochrophyta</taxon>
        <taxon>Bacillariophyta</taxon>
        <taxon>Coscinodiscophyceae</taxon>
        <taxon>Chaetocerotophycidae</taxon>
        <taxon>Chaetocerotales</taxon>
        <taxon>Chaetocerotaceae</taxon>
        <taxon>Chaetoceros</taxon>
    </lineage>
</organism>
<comment type="similarity">
    <text evidence="2">Belongs to the mitochondrial carrier (TC 2.A.29) family.</text>
</comment>
<keyword evidence="4" id="KW-0999">Mitochondrion inner membrane</keyword>
<dbReference type="InterPro" id="IPR051028">
    <property type="entry name" value="Mito_Solute_Carrier"/>
</dbReference>
<reference evidence="9 10" key="1">
    <citation type="journal article" date="2021" name="Sci. Rep.">
        <title>The genome of the diatom Chaetoceros tenuissimus carries an ancient integrated fragment of an extant virus.</title>
        <authorList>
            <person name="Hongo Y."/>
            <person name="Kimura K."/>
            <person name="Takaki Y."/>
            <person name="Yoshida Y."/>
            <person name="Baba S."/>
            <person name="Kobayashi G."/>
            <person name="Nagasaki K."/>
            <person name="Hano T."/>
            <person name="Tomaru Y."/>
        </authorList>
    </citation>
    <scope>NUCLEOTIDE SEQUENCE [LARGE SCALE GENOMIC DNA]</scope>
    <source>
        <strain evidence="9 10">NIES-3715</strain>
    </source>
</reference>
<evidence type="ECO:0000256" key="1">
    <source>
        <dbReference type="ARBA" id="ARBA00004448"/>
    </source>
</evidence>
<evidence type="ECO:0000256" key="4">
    <source>
        <dbReference type="ARBA" id="ARBA00022792"/>
    </source>
</evidence>
<evidence type="ECO:0000256" key="2">
    <source>
        <dbReference type="ARBA" id="ARBA00006375"/>
    </source>
</evidence>
<comment type="caution">
    <text evidence="9">The sequence shown here is derived from an EMBL/GenBank/DDBJ whole genome shotgun (WGS) entry which is preliminary data.</text>
</comment>
<protein>
    <recommendedName>
        <fullName evidence="11">Mitochondrial carrier protein</fullName>
    </recommendedName>
</protein>
<evidence type="ECO:0000313" key="9">
    <source>
        <dbReference type="EMBL" id="GFH53122.1"/>
    </source>
</evidence>
<evidence type="ECO:0000256" key="8">
    <source>
        <dbReference type="SAM" id="Phobius"/>
    </source>
</evidence>
<gene>
    <name evidence="9" type="ORF">CTEN210_09598</name>
</gene>
<dbReference type="GO" id="GO:0022857">
    <property type="term" value="F:transmembrane transporter activity"/>
    <property type="evidence" value="ECO:0007669"/>
    <property type="project" value="TreeGrafter"/>
</dbReference>
<proteinExistence type="inferred from homology"/>
<evidence type="ECO:0000256" key="6">
    <source>
        <dbReference type="ARBA" id="ARBA00023128"/>
    </source>
</evidence>
<dbReference type="AlphaFoldDB" id="A0AAD3CW38"/>
<keyword evidence="7 8" id="KW-0472">Membrane</keyword>
<feature type="transmembrane region" description="Helical" evidence="8">
    <location>
        <begin position="319"/>
        <end position="342"/>
    </location>
</feature>
<evidence type="ECO:0000313" key="10">
    <source>
        <dbReference type="Proteomes" id="UP001054902"/>
    </source>
</evidence>
<comment type="subcellular location">
    <subcellularLocation>
        <location evidence="1">Mitochondrion inner membrane</location>
        <topology evidence="1">Multi-pass membrane protein</topology>
    </subcellularLocation>
</comment>
<dbReference type="EMBL" id="BLLK01000046">
    <property type="protein sequence ID" value="GFH53122.1"/>
    <property type="molecule type" value="Genomic_DNA"/>
</dbReference>
<keyword evidence="10" id="KW-1185">Reference proteome</keyword>
<dbReference type="PANTHER" id="PTHR45678:SF9">
    <property type="entry name" value="CALCIUM-BINDING MITOCHONDRIAL CARRIER PROTEIN ARALAR1"/>
    <property type="match status" value="1"/>
</dbReference>
<keyword evidence="5 8" id="KW-1133">Transmembrane helix</keyword>
<feature type="transmembrane region" description="Helical" evidence="8">
    <location>
        <begin position="273"/>
        <end position="293"/>
    </location>
</feature>
<dbReference type="InterPro" id="IPR023395">
    <property type="entry name" value="MCP_dom_sf"/>
</dbReference>
<evidence type="ECO:0000256" key="7">
    <source>
        <dbReference type="ARBA" id="ARBA00023136"/>
    </source>
</evidence>
<evidence type="ECO:0000256" key="5">
    <source>
        <dbReference type="ARBA" id="ARBA00022989"/>
    </source>
</evidence>
<dbReference type="Proteomes" id="UP001054902">
    <property type="component" value="Unassembled WGS sequence"/>
</dbReference>
<sequence>MNDPTGFQLLSFLPSNLTSSKLLATTAACTTAAFITYPAEMYKISFINSKLANWNYDYISTRELQMEQAIKETSSSLSEHSVSDKFIRGEIRQEMKTIFSKYGIFKQKLRVFLTPLIRLTTHEMSLALITNIGESNFFDQNSYGLMQEFSAGILAGICQAVLLCPLEVHRANRIMEEELKSRQFHPLKNFVSSIKEQLAWNGSSEPEERRKRALSGVKILAMREMVFNMSFFPIFYSFQKLFQDEYKWELVQSTFCKGVHVEYDETLRRKTTVASGIFAGMLCSLAVTPIDIYKTYMIYSREEYSFWSGKRINAPPPQLLLRGLGIQALIFGPTFGIVAAIYELA</sequence>
<dbReference type="Gene3D" id="1.50.40.10">
    <property type="entry name" value="Mitochondrial carrier domain"/>
    <property type="match status" value="1"/>
</dbReference>
<evidence type="ECO:0000256" key="3">
    <source>
        <dbReference type="ARBA" id="ARBA00022692"/>
    </source>
</evidence>
<dbReference type="GO" id="GO:0005743">
    <property type="term" value="C:mitochondrial inner membrane"/>
    <property type="evidence" value="ECO:0007669"/>
    <property type="project" value="UniProtKB-SubCell"/>
</dbReference>
<dbReference type="SUPFAM" id="SSF103506">
    <property type="entry name" value="Mitochondrial carrier"/>
    <property type="match status" value="1"/>
</dbReference>
<keyword evidence="6" id="KW-0496">Mitochondrion</keyword>
<accession>A0AAD3CW38</accession>
<dbReference type="PANTHER" id="PTHR45678">
    <property type="entry name" value="MITOCHONDRIAL 2-OXODICARBOXYLATE CARRIER 1-RELATED"/>
    <property type="match status" value="1"/>
</dbReference>
<name>A0AAD3CW38_9STRA</name>
<evidence type="ECO:0008006" key="11">
    <source>
        <dbReference type="Google" id="ProtNLM"/>
    </source>
</evidence>
<keyword evidence="3 8" id="KW-0812">Transmembrane</keyword>